<feature type="region of interest" description="Disordered" evidence="5">
    <location>
        <begin position="2165"/>
        <end position="2199"/>
    </location>
</feature>
<proteinExistence type="inferred from homology"/>
<dbReference type="GO" id="GO:0000785">
    <property type="term" value="C:chromatin"/>
    <property type="evidence" value="ECO:0007669"/>
    <property type="project" value="TreeGrafter"/>
</dbReference>
<comment type="subcellular location">
    <subcellularLocation>
        <location evidence="1">Nucleus</location>
    </subcellularLocation>
</comment>
<feature type="region of interest" description="Disordered" evidence="5">
    <location>
        <begin position="1"/>
        <end position="45"/>
    </location>
</feature>
<dbReference type="Proteomes" id="UP000728032">
    <property type="component" value="Unassembled WGS sequence"/>
</dbReference>
<dbReference type="SUPFAM" id="SSF46689">
    <property type="entry name" value="Homeodomain-like"/>
    <property type="match status" value="2"/>
</dbReference>
<feature type="region of interest" description="Disordered" evidence="5">
    <location>
        <begin position="2418"/>
        <end position="2450"/>
    </location>
</feature>
<feature type="compositionally biased region" description="Low complexity" evidence="5">
    <location>
        <begin position="2000"/>
        <end position="2011"/>
    </location>
</feature>
<feature type="compositionally biased region" description="Polar residues" evidence="5">
    <location>
        <begin position="201"/>
        <end position="217"/>
    </location>
</feature>
<feature type="region of interest" description="Disordered" evidence="5">
    <location>
        <begin position="2351"/>
        <end position="2385"/>
    </location>
</feature>
<feature type="compositionally biased region" description="Polar residues" evidence="5">
    <location>
        <begin position="2699"/>
        <end position="2728"/>
    </location>
</feature>
<feature type="compositionally biased region" description="Basic and acidic residues" evidence="5">
    <location>
        <begin position="2188"/>
        <end position="2199"/>
    </location>
</feature>
<evidence type="ECO:0000256" key="1">
    <source>
        <dbReference type="ARBA" id="ARBA00004123"/>
    </source>
</evidence>
<feature type="compositionally biased region" description="Basic and acidic residues" evidence="5">
    <location>
        <begin position="2374"/>
        <end position="2385"/>
    </location>
</feature>
<dbReference type="PANTHER" id="PTHR13992">
    <property type="entry name" value="NUCLEAR RECEPTOR CO-REPRESSOR RELATED NCOR"/>
    <property type="match status" value="1"/>
</dbReference>
<dbReference type="EMBL" id="OC915154">
    <property type="protein sequence ID" value="CAD7638957.1"/>
    <property type="molecule type" value="Genomic_DNA"/>
</dbReference>
<keyword evidence="3 4" id="KW-0175">Coiled coil</keyword>
<feature type="compositionally biased region" description="Polar residues" evidence="5">
    <location>
        <begin position="1006"/>
        <end position="1015"/>
    </location>
</feature>
<dbReference type="InterPro" id="IPR051571">
    <property type="entry name" value="N-CoR_corepressor"/>
</dbReference>
<dbReference type="InterPro" id="IPR001005">
    <property type="entry name" value="SANT/Myb"/>
</dbReference>
<gene>
    <name evidence="8" type="ORF">ONB1V03_LOCUS1694</name>
</gene>
<feature type="compositionally biased region" description="Low complexity" evidence="5">
    <location>
        <begin position="2872"/>
        <end position="2904"/>
    </location>
</feature>
<feature type="region of interest" description="Disordered" evidence="5">
    <location>
        <begin position="656"/>
        <end position="685"/>
    </location>
</feature>
<comment type="similarity">
    <text evidence="2">Belongs to the N-CoR nuclear receptor corepressors family.</text>
</comment>
<dbReference type="Pfam" id="PF00249">
    <property type="entry name" value="Myb_DNA-binding"/>
    <property type="match status" value="1"/>
</dbReference>
<feature type="compositionally biased region" description="Polar residues" evidence="5">
    <location>
        <begin position="2012"/>
        <end position="2023"/>
    </location>
</feature>
<evidence type="ECO:0000313" key="8">
    <source>
        <dbReference type="EMBL" id="CAD7638957.1"/>
    </source>
</evidence>
<feature type="compositionally biased region" description="Acidic residues" evidence="5">
    <location>
        <begin position="977"/>
        <end position="996"/>
    </location>
</feature>
<feature type="compositionally biased region" description="Basic and acidic residues" evidence="5">
    <location>
        <begin position="2531"/>
        <end position="2555"/>
    </location>
</feature>
<feature type="compositionally biased region" description="Basic and acidic residues" evidence="5">
    <location>
        <begin position="2729"/>
        <end position="2743"/>
    </location>
</feature>
<feature type="region of interest" description="Disordered" evidence="5">
    <location>
        <begin position="1775"/>
        <end position="1798"/>
    </location>
</feature>
<feature type="region of interest" description="Disordered" evidence="5">
    <location>
        <begin position="1616"/>
        <end position="1691"/>
    </location>
</feature>
<dbReference type="GO" id="GO:0005654">
    <property type="term" value="C:nucleoplasm"/>
    <property type="evidence" value="ECO:0007669"/>
    <property type="project" value="UniProtKB-ARBA"/>
</dbReference>
<feature type="region of interest" description="Disordered" evidence="5">
    <location>
        <begin position="73"/>
        <end position="163"/>
    </location>
</feature>
<reference evidence="8" key="1">
    <citation type="submission" date="2020-11" db="EMBL/GenBank/DDBJ databases">
        <authorList>
            <person name="Tran Van P."/>
        </authorList>
    </citation>
    <scope>NUCLEOTIDE SEQUENCE</scope>
</reference>
<feature type="compositionally biased region" description="Polar residues" evidence="5">
    <location>
        <begin position="2165"/>
        <end position="2179"/>
    </location>
</feature>
<evidence type="ECO:0000256" key="3">
    <source>
        <dbReference type="ARBA" id="ARBA00023054"/>
    </source>
</evidence>
<feature type="compositionally biased region" description="Pro residues" evidence="5">
    <location>
        <begin position="668"/>
        <end position="677"/>
    </location>
</feature>
<feature type="compositionally biased region" description="Low complexity" evidence="5">
    <location>
        <begin position="2777"/>
        <end position="2812"/>
    </location>
</feature>
<feature type="domain" description="SANT" evidence="7">
    <location>
        <begin position="585"/>
        <end position="636"/>
    </location>
</feature>
<dbReference type="InterPro" id="IPR017884">
    <property type="entry name" value="SANT_dom"/>
</dbReference>
<evidence type="ECO:0000313" key="9">
    <source>
        <dbReference type="Proteomes" id="UP000728032"/>
    </source>
</evidence>
<feature type="compositionally biased region" description="Low complexity" evidence="5">
    <location>
        <begin position="656"/>
        <end position="667"/>
    </location>
</feature>
<feature type="region of interest" description="Disordered" evidence="5">
    <location>
        <begin position="1544"/>
        <end position="1563"/>
    </location>
</feature>
<feature type="compositionally biased region" description="Polar residues" evidence="5">
    <location>
        <begin position="1060"/>
        <end position="1072"/>
    </location>
</feature>
<dbReference type="EMBL" id="CAJPVJ010000329">
    <property type="protein sequence ID" value="CAG2162094.1"/>
    <property type="molecule type" value="Genomic_DNA"/>
</dbReference>
<feature type="region of interest" description="Disordered" evidence="5">
    <location>
        <begin position="969"/>
        <end position="1021"/>
    </location>
</feature>
<protein>
    <recommendedName>
        <fullName evidence="10">Nuclear receptor corepressor 1</fullName>
    </recommendedName>
</protein>
<dbReference type="OrthoDB" id="10258692at2759"/>
<feature type="compositionally biased region" description="Polar residues" evidence="5">
    <location>
        <begin position="2838"/>
        <end position="2853"/>
    </location>
</feature>
<evidence type="ECO:0000256" key="5">
    <source>
        <dbReference type="SAM" id="MobiDB-lite"/>
    </source>
</evidence>
<feature type="region of interest" description="Disordered" evidence="5">
    <location>
        <begin position="1906"/>
        <end position="1930"/>
    </location>
</feature>
<feature type="coiled-coil region" evidence="4">
    <location>
        <begin position="336"/>
        <end position="370"/>
    </location>
</feature>
<dbReference type="Gene3D" id="1.20.58.1880">
    <property type="match status" value="1"/>
</dbReference>
<dbReference type="PANTHER" id="PTHR13992:SF39">
    <property type="entry name" value="SMRTER, ISOFORM G"/>
    <property type="match status" value="1"/>
</dbReference>
<feature type="compositionally biased region" description="Basic and acidic residues" evidence="5">
    <location>
        <begin position="94"/>
        <end position="116"/>
    </location>
</feature>
<organism evidence="8">
    <name type="scientific">Oppiella nova</name>
    <dbReference type="NCBI Taxonomy" id="334625"/>
    <lineage>
        <taxon>Eukaryota</taxon>
        <taxon>Metazoa</taxon>
        <taxon>Ecdysozoa</taxon>
        <taxon>Arthropoda</taxon>
        <taxon>Chelicerata</taxon>
        <taxon>Arachnida</taxon>
        <taxon>Acari</taxon>
        <taxon>Acariformes</taxon>
        <taxon>Sarcoptiformes</taxon>
        <taxon>Oribatida</taxon>
        <taxon>Brachypylina</taxon>
        <taxon>Oppioidea</taxon>
        <taxon>Oppiidae</taxon>
        <taxon>Oppiella</taxon>
    </lineage>
</organism>
<feature type="compositionally biased region" description="Low complexity" evidence="5">
    <location>
        <begin position="2427"/>
        <end position="2450"/>
    </location>
</feature>
<feature type="region of interest" description="Disordered" evidence="5">
    <location>
        <begin position="1835"/>
        <end position="1856"/>
    </location>
</feature>
<name>A0A7R9QCB9_9ACAR</name>
<feature type="compositionally biased region" description="Basic and acidic residues" evidence="5">
    <location>
        <begin position="1390"/>
        <end position="1399"/>
    </location>
</feature>
<feature type="compositionally biased region" description="Polar residues" evidence="5">
    <location>
        <begin position="2556"/>
        <end position="2579"/>
    </location>
</feature>
<feature type="compositionally biased region" description="Polar residues" evidence="5">
    <location>
        <begin position="2813"/>
        <end position="2830"/>
    </location>
</feature>
<dbReference type="GO" id="GO:0032991">
    <property type="term" value="C:protein-containing complex"/>
    <property type="evidence" value="ECO:0007669"/>
    <property type="project" value="UniProtKB-ARBA"/>
</dbReference>
<feature type="compositionally biased region" description="Polar residues" evidence="5">
    <location>
        <begin position="2351"/>
        <end position="2365"/>
    </location>
</feature>
<feature type="region of interest" description="Disordered" evidence="5">
    <location>
        <begin position="201"/>
        <end position="224"/>
    </location>
</feature>
<dbReference type="SMART" id="SM00717">
    <property type="entry name" value="SANT"/>
    <property type="match status" value="2"/>
</dbReference>
<feature type="domain" description="Myb-like" evidence="6">
    <location>
        <begin position="902"/>
        <end position="952"/>
    </location>
</feature>
<feature type="compositionally biased region" description="Basic and acidic residues" evidence="5">
    <location>
        <begin position="1835"/>
        <end position="1847"/>
    </location>
</feature>
<dbReference type="Gene3D" id="1.20.5.430">
    <property type="match status" value="1"/>
</dbReference>
<feature type="compositionally biased region" description="Polar residues" evidence="5">
    <location>
        <begin position="131"/>
        <end position="148"/>
    </location>
</feature>
<feature type="region of interest" description="Disordered" evidence="5">
    <location>
        <begin position="1385"/>
        <end position="1419"/>
    </location>
</feature>
<evidence type="ECO:0000256" key="2">
    <source>
        <dbReference type="ARBA" id="ARBA00010097"/>
    </source>
</evidence>
<feature type="region of interest" description="Disordered" evidence="5">
    <location>
        <begin position="1060"/>
        <end position="1090"/>
    </location>
</feature>
<keyword evidence="9" id="KW-1185">Reference proteome</keyword>
<feature type="region of interest" description="Disordered" evidence="5">
    <location>
        <begin position="2523"/>
        <end position="2960"/>
    </location>
</feature>
<feature type="compositionally biased region" description="Polar residues" evidence="5">
    <location>
        <begin position="1663"/>
        <end position="1675"/>
    </location>
</feature>
<evidence type="ECO:0000259" key="7">
    <source>
        <dbReference type="PROSITE" id="PS51293"/>
    </source>
</evidence>
<feature type="compositionally biased region" description="Basic and acidic residues" evidence="5">
    <location>
        <begin position="2636"/>
        <end position="2649"/>
    </location>
</feature>
<dbReference type="Pfam" id="PF15784">
    <property type="entry name" value="GPS2_interact"/>
    <property type="match status" value="1"/>
</dbReference>
<dbReference type="InterPro" id="IPR031557">
    <property type="entry name" value="N-CoR_GPS2_interact"/>
</dbReference>
<evidence type="ECO:0000259" key="6">
    <source>
        <dbReference type="PROSITE" id="PS50090"/>
    </source>
</evidence>
<dbReference type="FunFam" id="1.10.10.60:FF:000026">
    <property type="entry name" value="Nuclear receptor corepressor 2 isoform 1"/>
    <property type="match status" value="1"/>
</dbReference>
<evidence type="ECO:0008006" key="10">
    <source>
        <dbReference type="Google" id="ProtNLM"/>
    </source>
</evidence>
<dbReference type="CDD" id="cd00167">
    <property type="entry name" value="SANT"/>
    <property type="match status" value="1"/>
</dbReference>
<dbReference type="GO" id="GO:0006357">
    <property type="term" value="P:regulation of transcription by RNA polymerase II"/>
    <property type="evidence" value="ECO:0007669"/>
    <property type="project" value="TreeGrafter"/>
</dbReference>
<dbReference type="PROSITE" id="PS51293">
    <property type="entry name" value="SANT"/>
    <property type="match status" value="2"/>
</dbReference>
<feature type="compositionally biased region" description="Polar residues" evidence="5">
    <location>
        <begin position="1553"/>
        <end position="1563"/>
    </location>
</feature>
<accession>A0A7R9QCB9</accession>
<dbReference type="InterPro" id="IPR009057">
    <property type="entry name" value="Homeodomain-like_sf"/>
</dbReference>
<feature type="compositionally biased region" description="Low complexity" evidence="5">
    <location>
        <begin position="2678"/>
        <end position="2689"/>
    </location>
</feature>
<dbReference type="PROSITE" id="PS50090">
    <property type="entry name" value="MYB_LIKE"/>
    <property type="match status" value="1"/>
</dbReference>
<feature type="compositionally biased region" description="Polar residues" evidence="5">
    <location>
        <begin position="2650"/>
        <end position="2666"/>
    </location>
</feature>
<feature type="compositionally biased region" description="Polar residues" evidence="5">
    <location>
        <begin position="1632"/>
        <end position="1654"/>
    </location>
</feature>
<feature type="domain" description="SANT" evidence="7">
    <location>
        <begin position="910"/>
        <end position="956"/>
    </location>
</feature>
<sequence>MAANRSLHEPSGGYLQKRHSGQHLSPTNIPGTRVYPYPGTTQEPVVRNSYHHSIPHHMNPLYGAIGSNSGHSGAGVGGGVGPQQAYRDGNYTVDNRHEFSPMDRYRNRNESLEMHHSGGGGGVGGAHSHAPPTSVSASGHSQAPPLSQQRRRPSLLPPSHVPNEYSMLGAANSALTSSYLSRESRERYDLASAYRYPQYDSQTKGAGLQSATMSMTSAPPPVNQHTGPPPMHLVPGLHLPLGYGSHQTQQAMVASPHLSQSHLIQDMPEMAMNINKRPRLGFGNERSSLHQPLLIDTRDVIEVKKEPAYTPQVEAISPTLPNDDNRQDMSPLKSTKDELLQNINKIDREILQTESQLTKLRKKQQELELVTNKPSADNQELQESSGLDSQLSVAQVIYSDNKAKTLKTHTQFDKLGPIIELPLYNQPSDSPVYHENKRKFISFKKKLIIFFKKRYQEKQLRERYLTDTYDKLMLSWLKKLEKKETNPPKKQKDVKLREYFEKQFPELRKQREDKERFSRVGQRIRSDAELEEIMDGLQEQELEDKKMRSYAVIPPILLDSRYRRHYFINKNGIIEDTMSEHKERQMLNIWTDQEKEIFREKYLIHPKNFAFIASFLDRKNVRECVQYYYLSKKGENYKQLLRKQVKKRTRALVKAQQQQAIAAQAQPAPTPTPPRPAAPSVRQTAPEEITKVSTAVVTTTTTTITTTTSVAPVVNTITSTTNTTSASNVPKVCDSVDNTVNAAAPDVKAEAVLNDSPIKCDNVIISSEAHNDENATCDTPCCLCNAKVDNPAKCRPVTPSNLNLYNISESAFKPGMRVCLMCHFASVRRNCPLPSCKTPRRKVKRLKAFPQQWFELSAESRQMFANELNVPDDVRAACPRCVMRVSRRIGLIAPSDRTDINQNSESRVCWTESEIEALKQSIREVGRNWAAIANQIRTKNDRECHDFYSKNKYSLNLDKTFKEFLANSGKPIKNGESDSDDYWNDVSDGDSEETSSAEESRERCNSDTASASSPISKIPDDMDAKLLNDKTDNTVSTTNHNYREDFTKLQDYKGLSASQTSLKSDYDSSATMSADEGQGNGDNDRLSSSPAVILPPRANSAMPAFPPSNIYFQQPIDKHVRPASHDGAAFAVEAIIGKPSHSPSVLRASDTSAINSRQKVPPFLINPNAPSTQPSMNSSLAQSVNKEEPTCVRDLIYQAIEMSLQSPMKTMRTNAVTIEANKLDANEGIASSGYPLPIVKRENMMDMSKSDINRDSPSRIVYKNADIQRPEGLAMMASYSQHLSPSPGHGQHPYVMVEPDEYEVQDLSSKKERRIDNYSPRNYSPSIKDKMLSHRNEYPYGLIPTAHSNPNRGSTPVGEPIVDNKDNYTLMKHLDGSSGRILNSGYPSNERLHSQEVKHSRSSPLSRPMNKMPVTKGSPVPPPPPLIASGKPNQSYSQLSPKLYREKMVPVSASSGGSITQGTPAIQPNNFNFGPNRGYEGLLRQIPSGVHKEGGSITLGTPLMGGATNMPIDHRRKAELMASDAQNRAQVLASSRALYETSNAEQYYRRSSPPVSHSYSPAYQPSEYKMNKPVYHKDSQLSTNQIMIDFNTSKQMLTRRGSNSSDNDIHSAAPIHGQQLESRSTINDHKNPSQSRQTNSYPNYSQNSANSPSPVYSDRVPQRESQPQMLSSSDPHMSHWSARHSSMGAQSPNYNRQNVIQQHWNAANTKQSVIQTPKSTSPRDYRTEVISPVAHPVMRGSVSPQVPITSTAVHMYNPAHDAFTTLVNTAAAQQSLAVPTDRRSGSGSGSRTDLLIRSSIKPSAEGLEKSLMEGFHGRPPRSYTENDLNKSDDKLRQQHAHDNDHKAYHPSNRPTDDYMYLEQRRQFEQLADMERHGYNRGHNDHTGGGHALSQPRQLFTKEQFERELRQPTEPNRHLPEPGFRMKSEDMELPPEARHPLSVMRPQQQHNELDNEASKLFSQSFQKDNQKPNSSRGQFTAANLIDAIITHQINSSTESPNGKNNGNAVNNNTPVSEAPPTSGSGVVDSLFARYRSAGNADKHLSAQYPNREEVVTIADSPDPERPEKSYHINEKLVPGVHVTAASDYSSKGITLGEHIDTIISKNYTNDGRTLPNPMLHIDPRSSPTVYGMPSINIEGPRSSILPIVSTSSPVLEGIAATAVSNASSDSSGAVNHSPPHSSWKLRKALQQDKDAKESDERQIIRIVQNVSPKQRKRCEQQHACNADKHLSAQYPNREEVVTIADSPDPERPEKSYHINEKLVPGVHVTAASDYSSKGITLGEHIDTIISKNYTNDGRTLPNPMLHIDPRSSPTVYGMPSINIEGPRSSILPIVSTSSPVLEGIAATAVSNASSDSSGAVNHSPPHSSWKLRKALQQDKDAKESDERQIIRIVQNVSPKEKSVYPSHSPIKSISPALSHYNVEPISPPTHSSTDSSPQLPTTFSPMQTTWTPTTGIQTNAFTSRHFYSADSSNASHSTNLSKSVHPMVSATNQITSNAGRPNQSPIGLSPLDYVKNRIVEVMRTTGEEPGDDTNKRVNEFPPQTDRKSKDETDFKLSNDSNSADRVVSIDSTNNTTNESVRQSREKSKSPAMADNSIPVPIAQSVPEPPTSSSSSAQNVVVNDSEVSDETPAKRMKLSAEHESTECDKVETTSSSSRVENMITSESNECSDDREPTVDSETTISQSSTQEVIKPTESETTDSASKVSTESVDIKSSTSEQLSNCEVSSARSDDMCGKPDPKHIYPDSPNSPGEMVIDESDDHNLCSSSPANDKTDGESPPTSSTQSAQQSLISTTDAKSDSSTSALNASSICSTSASNDAQNQNESVSSSVIEAKSASVEASTPSGADSESSLSVKPKSAAPPAVSTHSETYNAVNAANSVTSSALSSVESNSSSGDSSNKGSANTSGVSSSIGASVEALTQSGGLSSTSIQSSAISASGTPSSTTTSVSAPQYEPLSDDE</sequence>
<feature type="region of interest" description="Disordered" evidence="5">
    <location>
        <begin position="1307"/>
        <end position="1327"/>
    </location>
</feature>
<feature type="compositionally biased region" description="Low complexity" evidence="5">
    <location>
        <begin position="2918"/>
        <end position="2950"/>
    </location>
</feature>
<dbReference type="Gene3D" id="1.10.10.60">
    <property type="entry name" value="Homeodomain-like"/>
    <property type="match status" value="1"/>
</dbReference>
<evidence type="ECO:0000256" key="4">
    <source>
        <dbReference type="SAM" id="Coils"/>
    </source>
</evidence>
<feature type="region of interest" description="Disordered" evidence="5">
    <location>
        <begin position="1994"/>
        <end position="2023"/>
    </location>
</feature>